<keyword evidence="2" id="KW-1185">Reference proteome</keyword>
<dbReference type="InterPro" id="IPR029063">
    <property type="entry name" value="SAM-dependent_MTases_sf"/>
</dbReference>
<comment type="caution">
    <text evidence="1">The sequence shown here is derived from an EMBL/GenBank/DDBJ whole genome shotgun (WGS) entry which is preliminary data.</text>
</comment>
<protein>
    <recommendedName>
        <fullName evidence="3">Methyltransferase</fullName>
    </recommendedName>
</protein>
<dbReference type="Proteomes" id="UP001595906">
    <property type="component" value="Unassembled WGS sequence"/>
</dbReference>
<reference evidence="2" key="1">
    <citation type="journal article" date="2019" name="Int. J. Syst. Evol. Microbiol.">
        <title>The Global Catalogue of Microorganisms (GCM) 10K type strain sequencing project: providing services to taxonomists for standard genome sequencing and annotation.</title>
        <authorList>
            <consortium name="The Broad Institute Genomics Platform"/>
            <consortium name="The Broad Institute Genome Sequencing Center for Infectious Disease"/>
            <person name="Wu L."/>
            <person name="Ma J."/>
        </authorList>
    </citation>
    <scope>NUCLEOTIDE SEQUENCE [LARGE SCALE GENOMIC DNA]</scope>
    <source>
        <strain evidence="2">CECT 8010</strain>
    </source>
</reference>
<sequence length="222" mass="25912">MVTSLQQFIKYCKYLLTAANGKGHGIHSPFVFKFVVDVLNDERYFYAFETIESIVNTDLNDKKFNRLLFRIANYYQPNNILVIDETLGITTSYVALANTNASVSSYFFHEKNIEKVKTVMSKFKIDHHYFVDIIPMMKAYDLVYIYAQNDLQLNNVLKQALSFLHPQSILIIHNIHSSKEIEARWLQLQTHTAVTLTIDLFQIGLVFFRPESKIAQHFTIRF</sequence>
<evidence type="ECO:0000313" key="1">
    <source>
        <dbReference type="EMBL" id="MFC4230868.1"/>
    </source>
</evidence>
<gene>
    <name evidence="1" type="ORF">ACFOW1_03125</name>
</gene>
<accession>A0ABV8PSL0</accession>
<proteinExistence type="predicted"/>
<dbReference type="RefSeq" id="WP_379012253.1">
    <property type="nucleotide sequence ID" value="NZ_JBHSDC010000002.1"/>
</dbReference>
<name>A0ABV8PSL0_9BACT</name>
<evidence type="ECO:0008006" key="3">
    <source>
        <dbReference type="Google" id="ProtNLM"/>
    </source>
</evidence>
<dbReference type="Gene3D" id="3.40.50.150">
    <property type="entry name" value="Vaccinia Virus protein VP39"/>
    <property type="match status" value="1"/>
</dbReference>
<evidence type="ECO:0000313" key="2">
    <source>
        <dbReference type="Proteomes" id="UP001595906"/>
    </source>
</evidence>
<organism evidence="1 2">
    <name type="scientific">Parasediminibacterium paludis</name>
    <dbReference type="NCBI Taxonomy" id="908966"/>
    <lineage>
        <taxon>Bacteria</taxon>
        <taxon>Pseudomonadati</taxon>
        <taxon>Bacteroidota</taxon>
        <taxon>Chitinophagia</taxon>
        <taxon>Chitinophagales</taxon>
        <taxon>Chitinophagaceae</taxon>
        <taxon>Parasediminibacterium</taxon>
    </lineage>
</organism>
<dbReference type="EMBL" id="JBHSDC010000002">
    <property type="protein sequence ID" value="MFC4230868.1"/>
    <property type="molecule type" value="Genomic_DNA"/>
</dbReference>